<reference evidence="1 2" key="1">
    <citation type="submission" date="2019-06" db="EMBL/GenBank/DDBJ databases">
        <title>Genome Sequence of the Brown Rot Fungal Pathogen Monilinia laxa.</title>
        <authorList>
            <person name="De Miccolis Angelini R.M."/>
            <person name="Landi L."/>
            <person name="Abate D."/>
            <person name="Pollastro S."/>
            <person name="Romanazzi G."/>
            <person name="Faretra F."/>
        </authorList>
    </citation>
    <scope>NUCLEOTIDE SEQUENCE [LARGE SCALE GENOMIC DNA]</scope>
    <source>
        <strain evidence="1 2">Mlax316</strain>
    </source>
</reference>
<comment type="caution">
    <text evidence="1">The sequence shown here is derived from an EMBL/GenBank/DDBJ whole genome shotgun (WGS) entry which is preliminary data.</text>
</comment>
<name>A0A5N6JZY4_MONLA</name>
<keyword evidence="2" id="KW-1185">Reference proteome</keyword>
<protein>
    <submittedName>
        <fullName evidence="1">Uncharacterized protein</fullName>
    </submittedName>
</protein>
<evidence type="ECO:0000313" key="1">
    <source>
        <dbReference type="EMBL" id="KAB8295083.1"/>
    </source>
</evidence>
<dbReference type="AlphaFoldDB" id="A0A5N6JZY4"/>
<sequence>MIGGARHSKRLAVFFDAEALKVDGLGADALAKILGAAPGVGGRAVFLTAVGFCVPPGVRGLDFCLSKAPSGAGFLPRLLFITAALKPSSSLSLLS</sequence>
<gene>
    <name evidence="1" type="ORF">EYC80_007022</name>
</gene>
<dbReference type="Proteomes" id="UP000326757">
    <property type="component" value="Unassembled WGS sequence"/>
</dbReference>
<organism evidence="1 2">
    <name type="scientific">Monilinia laxa</name>
    <name type="common">Brown rot fungus</name>
    <name type="synonym">Sclerotinia laxa</name>
    <dbReference type="NCBI Taxonomy" id="61186"/>
    <lineage>
        <taxon>Eukaryota</taxon>
        <taxon>Fungi</taxon>
        <taxon>Dikarya</taxon>
        <taxon>Ascomycota</taxon>
        <taxon>Pezizomycotina</taxon>
        <taxon>Leotiomycetes</taxon>
        <taxon>Helotiales</taxon>
        <taxon>Sclerotiniaceae</taxon>
        <taxon>Monilinia</taxon>
    </lineage>
</organism>
<dbReference type="EMBL" id="VIGI01000010">
    <property type="protein sequence ID" value="KAB8295083.1"/>
    <property type="molecule type" value="Genomic_DNA"/>
</dbReference>
<accession>A0A5N6JZY4</accession>
<evidence type="ECO:0000313" key="2">
    <source>
        <dbReference type="Proteomes" id="UP000326757"/>
    </source>
</evidence>
<proteinExistence type="predicted"/>